<dbReference type="GO" id="GO:0005737">
    <property type="term" value="C:cytoplasm"/>
    <property type="evidence" value="ECO:0007669"/>
    <property type="project" value="UniProtKB-SubCell"/>
</dbReference>
<dbReference type="PRINTS" id="PR00474">
    <property type="entry name" value="GLU5KINASE"/>
</dbReference>
<evidence type="ECO:0000256" key="8">
    <source>
        <dbReference type="ARBA" id="ARBA00048141"/>
    </source>
</evidence>
<evidence type="ECO:0000256" key="2">
    <source>
        <dbReference type="ARBA" id="ARBA00022571"/>
    </source>
</evidence>
<feature type="binding site" evidence="9">
    <location>
        <begin position="38"/>
        <end position="39"/>
    </location>
    <ligand>
        <name>substrate</name>
    </ligand>
</feature>
<proteinExistence type="inferred from homology"/>
<dbReference type="InterPro" id="IPR001048">
    <property type="entry name" value="Asp/Glu/Uridylate_kinase"/>
</dbReference>
<dbReference type="InterPro" id="IPR001057">
    <property type="entry name" value="Glu/AcGlu_kinase"/>
</dbReference>
<dbReference type="NCBIfam" id="TIGR00761">
    <property type="entry name" value="argB"/>
    <property type="match status" value="1"/>
</dbReference>
<gene>
    <name evidence="9 11" type="primary">argB</name>
    <name evidence="11" type="ORF">I8U20_06840</name>
</gene>
<comment type="function">
    <text evidence="9">Catalyzes the ATP-dependent phosphorylation of N-acetyl-L-glutamate.</text>
</comment>
<keyword evidence="4 9" id="KW-0808">Transferase</keyword>
<feature type="domain" description="Aspartate/glutamate/uridylate kinase" evidence="10">
    <location>
        <begin position="1"/>
        <end position="234"/>
    </location>
</feature>
<keyword evidence="5 9" id="KW-0547">Nucleotide-binding</keyword>
<dbReference type="GO" id="GO:0003991">
    <property type="term" value="F:acetylglutamate kinase activity"/>
    <property type="evidence" value="ECO:0007669"/>
    <property type="project" value="UniProtKB-UniRule"/>
</dbReference>
<keyword evidence="9" id="KW-0963">Cytoplasm</keyword>
<dbReference type="EMBL" id="JAECVW010000003">
    <property type="protein sequence ID" value="MBH8595047.1"/>
    <property type="molecule type" value="Genomic_DNA"/>
</dbReference>
<comment type="caution">
    <text evidence="11">The sequence shown here is derived from an EMBL/GenBank/DDBJ whole genome shotgun (WGS) entry which is preliminary data.</text>
</comment>
<dbReference type="HAMAP" id="MF_00082">
    <property type="entry name" value="ArgB"/>
    <property type="match status" value="1"/>
</dbReference>
<evidence type="ECO:0000256" key="3">
    <source>
        <dbReference type="ARBA" id="ARBA00022605"/>
    </source>
</evidence>
<dbReference type="InterPro" id="IPR004662">
    <property type="entry name" value="AcgluKinase_fam"/>
</dbReference>
<evidence type="ECO:0000259" key="10">
    <source>
        <dbReference type="Pfam" id="PF00696"/>
    </source>
</evidence>
<dbReference type="GO" id="GO:0042450">
    <property type="term" value="P:L-arginine biosynthetic process via ornithine"/>
    <property type="evidence" value="ECO:0007669"/>
    <property type="project" value="UniProtKB-UniRule"/>
</dbReference>
<dbReference type="Proteomes" id="UP000633619">
    <property type="component" value="Unassembled WGS sequence"/>
</dbReference>
<comment type="catalytic activity">
    <reaction evidence="8 9">
        <text>N-acetyl-L-glutamate + ATP = N-acetyl-L-glutamyl 5-phosphate + ADP</text>
        <dbReference type="Rhea" id="RHEA:14629"/>
        <dbReference type="ChEBI" id="CHEBI:30616"/>
        <dbReference type="ChEBI" id="CHEBI:44337"/>
        <dbReference type="ChEBI" id="CHEBI:57936"/>
        <dbReference type="ChEBI" id="CHEBI:456216"/>
        <dbReference type="EC" id="2.7.2.8"/>
    </reaction>
</comment>
<evidence type="ECO:0000256" key="9">
    <source>
        <dbReference type="HAMAP-Rule" id="MF_00082"/>
    </source>
</evidence>
<dbReference type="EC" id="2.7.2.8" evidence="9"/>
<keyword evidence="3 9" id="KW-0028">Amino-acid biosynthesis</keyword>
<dbReference type="InterPro" id="IPR037528">
    <property type="entry name" value="ArgB"/>
</dbReference>
<evidence type="ECO:0000256" key="6">
    <source>
        <dbReference type="ARBA" id="ARBA00022777"/>
    </source>
</evidence>
<dbReference type="RefSeq" id="WP_181731368.1">
    <property type="nucleotide sequence ID" value="NZ_JACEIR010000002.1"/>
</dbReference>
<dbReference type="AlphaFoldDB" id="A0A8I1DEK8"/>
<dbReference type="UniPathway" id="UPA00068">
    <property type="reaction ID" value="UER00107"/>
</dbReference>
<evidence type="ECO:0000313" key="12">
    <source>
        <dbReference type="Proteomes" id="UP000633619"/>
    </source>
</evidence>
<dbReference type="Pfam" id="PF00696">
    <property type="entry name" value="AA_kinase"/>
    <property type="match status" value="1"/>
</dbReference>
<organism evidence="11 12">
    <name type="scientific">Thermoactinomyces intermedius</name>
    <dbReference type="NCBI Taxonomy" id="2024"/>
    <lineage>
        <taxon>Bacteria</taxon>
        <taxon>Bacillati</taxon>
        <taxon>Bacillota</taxon>
        <taxon>Bacilli</taxon>
        <taxon>Bacillales</taxon>
        <taxon>Thermoactinomycetaceae</taxon>
        <taxon>Thermoactinomyces</taxon>
    </lineage>
</organism>
<sequence length="267" mass="28969">MIVFKLGGSVLKRLHPDFFRKLRELAKENIPYVIVHGGGPFVSNWMNKLGQKPVFIKGRRVTDEGTLDIVQMVLAGQVNKQLVSRLLQEGIPALGISGIDLNLITVKPKDEKLGFVGEVTGLNREVLHQLLESGWVPVLSSLGIGEKGQVFNVNADEAAASVAQGLGARQLVMVSDVDGIFIKEGNDKKLLRHATPEMVEQLISEGQITGGMIPKVRSAVRCLDGGVEEVWIINGEKGRDTDEKGTDSPGTCLVKKEVSERVSVSNL</sequence>
<name>A0A8I1DEK8_THEIN</name>
<reference evidence="11 12" key="1">
    <citation type="submission" date="2020-12" db="EMBL/GenBank/DDBJ databases">
        <title>WGS of Thermoactinomyces spp.</title>
        <authorList>
            <person name="Cheng K."/>
        </authorList>
    </citation>
    <scope>NUCLEOTIDE SEQUENCE [LARGE SCALE GENOMIC DNA]</scope>
    <source>
        <strain evidence="12">CICC 10671\DSM 43846</strain>
    </source>
</reference>
<feature type="site" description="Transition state stabilizer" evidence="9">
    <location>
        <position position="215"/>
    </location>
</feature>
<comment type="similarity">
    <text evidence="9">Belongs to the acetylglutamate kinase family. ArgB subfamily.</text>
</comment>
<dbReference type="PANTHER" id="PTHR23342">
    <property type="entry name" value="N-ACETYLGLUTAMATE SYNTHASE"/>
    <property type="match status" value="1"/>
</dbReference>
<dbReference type="SUPFAM" id="SSF53633">
    <property type="entry name" value="Carbamate kinase-like"/>
    <property type="match status" value="1"/>
</dbReference>
<evidence type="ECO:0000256" key="5">
    <source>
        <dbReference type="ARBA" id="ARBA00022741"/>
    </source>
</evidence>
<accession>A0A8I1DEK8</accession>
<dbReference type="Gene3D" id="3.40.1160.10">
    <property type="entry name" value="Acetylglutamate kinase-like"/>
    <property type="match status" value="1"/>
</dbReference>
<comment type="pathway">
    <text evidence="1 9">Amino-acid biosynthesis; L-arginine biosynthesis; N(2)-acetyl-L-ornithine from L-glutamate: step 2/4.</text>
</comment>
<protein>
    <recommendedName>
        <fullName evidence="9">Acetylglutamate kinase</fullName>
        <ecNumber evidence="9">2.7.2.8</ecNumber>
    </recommendedName>
    <alternativeName>
        <fullName evidence="9">N-acetyl-L-glutamate 5-phosphotransferase</fullName>
    </alternativeName>
    <alternativeName>
        <fullName evidence="9">NAG kinase</fullName>
        <shortName evidence="9">NAGK</shortName>
    </alternativeName>
</protein>
<keyword evidence="12" id="KW-1185">Reference proteome</keyword>
<keyword evidence="2 9" id="KW-0055">Arginine biosynthesis</keyword>
<dbReference type="InterPro" id="IPR036393">
    <property type="entry name" value="AceGlu_kinase-like_sf"/>
</dbReference>
<feature type="site" description="Transition state stabilizer" evidence="9">
    <location>
        <position position="5"/>
    </location>
</feature>
<keyword evidence="7 9" id="KW-0067">ATP-binding</keyword>
<feature type="binding site" evidence="9">
    <location>
        <position position="152"/>
    </location>
    <ligand>
        <name>substrate</name>
    </ligand>
</feature>
<dbReference type="GO" id="GO:0005524">
    <property type="term" value="F:ATP binding"/>
    <property type="evidence" value="ECO:0007669"/>
    <property type="project" value="UniProtKB-UniRule"/>
</dbReference>
<evidence type="ECO:0000256" key="4">
    <source>
        <dbReference type="ARBA" id="ARBA00022679"/>
    </source>
</evidence>
<keyword evidence="6 9" id="KW-0418">Kinase</keyword>
<comment type="subcellular location">
    <subcellularLocation>
        <location evidence="9">Cytoplasm</location>
    </subcellularLocation>
</comment>
<dbReference type="FunFam" id="3.40.1160.10:FF:000004">
    <property type="entry name" value="Acetylglutamate kinase"/>
    <property type="match status" value="1"/>
</dbReference>
<dbReference type="CDD" id="cd04238">
    <property type="entry name" value="AAK_NAGK-like"/>
    <property type="match status" value="1"/>
</dbReference>
<dbReference type="PIRSF" id="PIRSF000728">
    <property type="entry name" value="NAGK"/>
    <property type="match status" value="1"/>
</dbReference>
<feature type="binding site" evidence="9">
    <location>
        <position position="60"/>
    </location>
    <ligand>
        <name>substrate</name>
    </ligand>
</feature>
<dbReference type="PANTHER" id="PTHR23342:SF0">
    <property type="entry name" value="N-ACETYLGLUTAMATE SYNTHASE, MITOCHONDRIAL"/>
    <property type="match status" value="1"/>
</dbReference>
<evidence type="ECO:0000256" key="1">
    <source>
        <dbReference type="ARBA" id="ARBA00004828"/>
    </source>
</evidence>
<evidence type="ECO:0000313" key="11">
    <source>
        <dbReference type="EMBL" id="MBH8595047.1"/>
    </source>
</evidence>
<evidence type="ECO:0000256" key="7">
    <source>
        <dbReference type="ARBA" id="ARBA00022840"/>
    </source>
</evidence>